<feature type="domain" description="Vacuolar sorting protein Vps3844 C-terminal" evidence="4">
    <location>
        <begin position="292"/>
        <end position="402"/>
    </location>
</feature>
<protein>
    <recommendedName>
        <fullName evidence="8">DUF3844 domain-containing protein</fullName>
    </recommendedName>
</protein>
<evidence type="ECO:0000256" key="2">
    <source>
        <dbReference type="SAM" id="Phobius"/>
    </source>
</evidence>
<feature type="domain" description="Vacuolar sorting protein Vps3844 N-terminal" evidence="5">
    <location>
        <begin position="45"/>
        <end position="141"/>
    </location>
</feature>
<evidence type="ECO:0000256" key="1">
    <source>
        <dbReference type="SAM" id="MobiDB-lite"/>
    </source>
</evidence>
<dbReference type="PANTHER" id="PTHR36853:SF1">
    <property type="entry name" value="DUF3844 DOMAIN-CONTAINING PROTEIN"/>
    <property type="match status" value="1"/>
</dbReference>
<feature type="signal peptide" evidence="3">
    <location>
        <begin position="1"/>
        <end position="21"/>
    </location>
</feature>
<keyword evidence="7" id="KW-1185">Reference proteome</keyword>
<gene>
    <name evidence="6" type="ORF">LTR36_003309</name>
</gene>
<reference evidence="6 7" key="1">
    <citation type="submission" date="2021-11" db="EMBL/GenBank/DDBJ databases">
        <title>Black yeast isolated from Biological Soil Crust.</title>
        <authorList>
            <person name="Kurbessoian T."/>
        </authorList>
    </citation>
    <scope>NUCLEOTIDE SEQUENCE [LARGE SCALE GENOMIC DNA]</scope>
    <source>
        <strain evidence="6 7">CCFEE 5522</strain>
    </source>
</reference>
<evidence type="ECO:0008006" key="8">
    <source>
        <dbReference type="Google" id="ProtNLM"/>
    </source>
</evidence>
<accession>A0AAV9JX67</accession>
<dbReference type="InterPro" id="IPR053065">
    <property type="entry name" value="Archenteron_Induction-Rel"/>
</dbReference>
<dbReference type="Pfam" id="PF21656">
    <property type="entry name" value="DUF6859"/>
    <property type="match status" value="1"/>
</dbReference>
<dbReference type="Pfam" id="PF12955">
    <property type="entry name" value="Vps3844_C"/>
    <property type="match status" value="1"/>
</dbReference>
<organism evidence="6 7">
    <name type="scientific">Oleoguttula mirabilis</name>
    <dbReference type="NCBI Taxonomy" id="1507867"/>
    <lineage>
        <taxon>Eukaryota</taxon>
        <taxon>Fungi</taxon>
        <taxon>Dikarya</taxon>
        <taxon>Ascomycota</taxon>
        <taxon>Pezizomycotina</taxon>
        <taxon>Dothideomycetes</taxon>
        <taxon>Dothideomycetidae</taxon>
        <taxon>Mycosphaerellales</taxon>
        <taxon>Teratosphaeriaceae</taxon>
        <taxon>Oleoguttula</taxon>
    </lineage>
</organism>
<evidence type="ECO:0000259" key="4">
    <source>
        <dbReference type="Pfam" id="PF12955"/>
    </source>
</evidence>
<sequence>MKLTSTAALATLCWTARLASAATGRVYIIDPSHSQPRRHDADQRSLSPLPARLVLAQRAGVEDYHSADLESVGVMEAINEFGVRTPLFGEQDKRRRAMVLVEGVRDAEADMPLLANHSSFALTPAPDATASRGLWIDLAKQAKPEVYADLDDEEAIDRMSTYTDQTEHNFYIAHDMADFHAFVTSPNVFGKWAITAYITPPPEKDTRIGNGVDQWGTYTMPNAQSPLRKRETQGRPQKEAPLEYTEPPTSADFEAAETAKAVFESFTAPISTYANKNNNSTSTPLAGILPSCFTTLAYCQLRTRNCTGHGTCAKKFTDNSAKDQSRYKDCYSCGCSPTVRTTSSEGRKKTTYWGGPACQKKDVSVEFWLIALFTVGIVFVVMFAIGSVYEMGGLELPSVIGAGVSGPVKR</sequence>
<feature type="chain" id="PRO_5043888838" description="DUF3844 domain-containing protein" evidence="3">
    <location>
        <begin position="22"/>
        <end position="410"/>
    </location>
</feature>
<comment type="caution">
    <text evidence="6">The sequence shown here is derived from an EMBL/GenBank/DDBJ whole genome shotgun (WGS) entry which is preliminary data.</text>
</comment>
<feature type="transmembrane region" description="Helical" evidence="2">
    <location>
        <begin position="367"/>
        <end position="389"/>
    </location>
</feature>
<keyword evidence="2" id="KW-0812">Transmembrane</keyword>
<evidence type="ECO:0000313" key="6">
    <source>
        <dbReference type="EMBL" id="KAK4550342.1"/>
    </source>
</evidence>
<dbReference type="GO" id="GO:0005783">
    <property type="term" value="C:endoplasmic reticulum"/>
    <property type="evidence" value="ECO:0007669"/>
    <property type="project" value="TreeGrafter"/>
</dbReference>
<dbReference type="EMBL" id="JAVFHQ010000002">
    <property type="protein sequence ID" value="KAK4550342.1"/>
    <property type="molecule type" value="Genomic_DNA"/>
</dbReference>
<feature type="region of interest" description="Disordered" evidence="1">
    <location>
        <begin position="219"/>
        <end position="247"/>
    </location>
</feature>
<keyword evidence="2" id="KW-1133">Transmembrane helix</keyword>
<evidence type="ECO:0000259" key="5">
    <source>
        <dbReference type="Pfam" id="PF21656"/>
    </source>
</evidence>
<dbReference type="InterPro" id="IPR049205">
    <property type="entry name" value="Vps3844_N"/>
</dbReference>
<keyword evidence="3" id="KW-0732">Signal</keyword>
<dbReference type="AlphaFoldDB" id="A0AAV9JX67"/>
<name>A0AAV9JX67_9PEZI</name>
<proteinExistence type="predicted"/>
<dbReference type="Proteomes" id="UP001324427">
    <property type="component" value="Unassembled WGS sequence"/>
</dbReference>
<dbReference type="InterPro" id="IPR024382">
    <property type="entry name" value="Vps3844_C"/>
</dbReference>
<dbReference type="PANTHER" id="PTHR36853">
    <property type="entry name" value="EXPRESSED PROTEIN"/>
    <property type="match status" value="1"/>
</dbReference>
<evidence type="ECO:0000256" key="3">
    <source>
        <dbReference type="SAM" id="SignalP"/>
    </source>
</evidence>
<feature type="compositionally biased region" description="Basic and acidic residues" evidence="1">
    <location>
        <begin position="228"/>
        <end position="241"/>
    </location>
</feature>
<keyword evidence="2" id="KW-0472">Membrane</keyword>
<evidence type="ECO:0000313" key="7">
    <source>
        <dbReference type="Proteomes" id="UP001324427"/>
    </source>
</evidence>